<dbReference type="InterPro" id="IPR036860">
    <property type="entry name" value="SH2_dom_sf"/>
</dbReference>
<proteinExistence type="predicted"/>
<dbReference type="EMBL" id="JAPFRF010000023">
    <property type="protein sequence ID" value="KAJ7303910.1"/>
    <property type="molecule type" value="Genomic_DNA"/>
</dbReference>
<accession>A0A9Q0X922</accession>
<keyword evidence="1" id="KW-0727">SH2 domain</keyword>
<evidence type="ECO:0000313" key="6">
    <source>
        <dbReference type="Proteomes" id="UP001142489"/>
    </source>
</evidence>
<dbReference type="OrthoDB" id="21085at2759"/>
<sequence length="347" mass="38836">MAAVLHFCSHFVFLFFFSPPFAISYKASCRENFLLALLDPLHLTSLGTHREDSVSKKKKKKEPWPDQLCMKKMDEITYSASRSLVGKDPRAQPAVTNGNGEASVTLLDRLSITRCVWELPDAQPAQAAELLSAQLPGTFIVSRSRTAGAPTLTLQVQENEKAAVCHFPMKEESSAIYLEGSQLRFRDVLELVSFHLVSRDILPCPLRLPHAFQLPSRHELDAVAALGMKFWTMPLKSGCGLTPAQADDSLPGPRGDRPESSQPVCSIQVTSEEGALCIINPLFLVVHSDSSWLDLQWAGADRAAGQEAPGRFQMAQQKWHPRRKGPWRPWLTWSLRSKRRRWEKVAL</sequence>
<feature type="signal peptide" evidence="3">
    <location>
        <begin position="1"/>
        <end position="24"/>
    </location>
</feature>
<dbReference type="Proteomes" id="UP001142489">
    <property type="component" value="Unassembled WGS sequence"/>
</dbReference>
<dbReference type="Gene3D" id="3.30.505.10">
    <property type="entry name" value="SH2 domain"/>
    <property type="match status" value="1"/>
</dbReference>
<dbReference type="SMART" id="SM00252">
    <property type="entry name" value="SH2"/>
    <property type="match status" value="1"/>
</dbReference>
<reference evidence="5" key="1">
    <citation type="journal article" date="2023" name="DNA Res.">
        <title>Chromosome-level genome assembly of Phrynocephalus forsythii using third-generation DNA sequencing and Hi-C analysis.</title>
        <authorList>
            <person name="Qi Y."/>
            <person name="Zhao W."/>
            <person name="Zhao Y."/>
            <person name="Niu C."/>
            <person name="Cao S."/>
            <person name="Zhang Y."/>
        </authorList>
    </citation>
    <scope>NUCLEOTIDE SEQUENCE</scope>
    <source>
        <tissue evidence="5">Muscle</tissue>
    </source>
</reference>
<dbReference type="InterPro" id="IPR000980">
    <property type="entry name" value="SH2"/>
</dbReference>
<evidence type="ECO:0000259" key="4">
    <source>
        <dbReference type="PROSITE" id="PS50001"/>
    </source>
</evidence>
<name>A0A9Q0X922_9SAUR</name>
<feature type="region of interest" description="Disordered" evidence="2">
    <location>
        <begin position="242"/>
        <end position="262"/>
    </location>
</feature>
<feature type="chain" id="PRO_5040135220" description="SH2 domain-containing protein" evidence="3">
    <location>
        <begin position="25"/>
        <end position="347"/>
    </location>
</feature>
<keyword evidence="6" id="KW-1185">Reference proteome</keyword>
<dbReference type="SUPFAM" id="SSF55550">
    <property type="entry name" value="SH2 domain"/>
    <property type="match status" value="1"/>
</dbReference>
<keyword evidence="3" id="KW-0732">Signal</keyword>
<evidence type="ECO:0000313" key="5">
    <source>
        <dbReference type="EMBL" id="KAJ7303910.1"/>
    </source>
</evidence>
<dbReference type="AlphaFoldDB" id="A0A9Q0X922"/>
<comment type="caution">
    <text evidence="5">The sequence shown here is derived from an EMBL/GenBank/DDBJ whole genome shotgun (WGS) entry which is preliminary data.</text>
</comment>
<dbReference type="PROSITE" id="PS50001">
    <property type="entry name" value="SH2"/>
    <property type="match status" value="1"/>
</dbReference>
<evidence type="ECO:0000256" key="1">
    <source>
        <dbReference type="PROSITE-ProRule" id="PRU00191"/>
    </source>
</evidence>
<evidence type="ECO:0000256" key="2">
    <source>
        <dbReference type="SAM" id="MobiDB-lite"/>
    </source>
</evidence>
<organism evidence="5 6">
    <name type="scientific">Phrynocephalus forsythii</name>
    <dbReference type="NCBI Taxonomy" id="171643"/>
    <lineage>
        <taxon>Eukaryota</taxon>
        <taxon>Metazoa</taxon>
        <taxon>Chordata</taxon>
        <taxon>Craniata</taxon>
        <taxon>Vertebrata</taxon>
        <taxon>Euteleostomi</taxon>
        <taxon>Lepidosauria</taxon>
        <taxon>Squamata</taxon>
        <taxon>Bifurcata</taxon>
        <taxon>Unidentata</taxon>
        <taxon>Episquamata</taxon>
        <taxon>Toxicofera</taxon>
        <taxon>Iguania</taxon>
        <taxon>Acrodonta</taxon>
        <taxon>Agamidae</taxon>
        <taxon>Agaminae</taxon>
        <taxon>Phrynocephalus</taxon>
    </lineage>
</organism>
<protein>
    <recommendedName>
        <fullName evidence="4">SH2 domain-containing protein</fullName>
    </recommendedName>
</protein>
<feature type="domain" description="SH2" evidence="4">
    <location>
        <begin position="117"/>
        <end position="210"/>
    </location>
</feature>
<evidence type="ECO:0000256" key="3">
    <source>
        <dbReference type="SAM" id="SignalP"/>
    </source>
</evidence>
<gene>
    <name evidence="5" type="ORF">JRQ81_011422</name>
</gene>